<dbReference type="PRINTS" id="PR00344">
    <property type="entry name" value="BCTRLSENSOR"/>
</dbReference>
<sequence>MQTELEILYIDDEANNLIGFKANFRYDYVIHTASNTAEAEKILLANPEIRVIFCDQRMPEELGIDFLHRIKRDFPKPIRILLTAYADMDTVIDAINKGHIFRFVRKPWMREEIISAVEEANKFYVANSLLETKNQELQKAYDELDKFAYSVSHDLRDPLTGVLSAVKLGLEFDNIDRIHELLTLMDSSLVSLDAYIDSLRDYYLLRRGELMLSEINFDELFGNVRQFYKMYTQNKDVSFDIYVNQKEPFKCDKAILELILHNLLSNAFKYQRKGQAEPFVKLSVDVSDKQAKIVVSDNGIGISPEHIHDIFKLFFRGSDQAKGMGFGLYNVQNALLKLQGTIDVQSPLGAGTTFTVSIPSK</sequence>
<comment type="catalytic activity">
    <reaction evidence="1">
        <text>ATP + protein L-histidine = ADP + protein N-phospho-L-histidine.</text>
        <dbReference type="EC" id="2.7.13.3"/>
    </reaction>
</comment>
<evidence type="ECO:0000256" key="3">
    <source>
        <dbReference type="ARBA" id="ARBA00022553"/>
    </source>
</evidence>
<dbReference type="RefSeq" id="WP_108635507.1">
    <property type="nucleotide sequence ID" value="NZ_QCXX01000005.1"/>
</dbReference>
<keyword evidence="6 12" id="KW-0418">Kinase</keyword>
<keyword evidence="8" id="KW-0902">Two-component regulatory system</keyword>
<evidence type="ECO:0000256" key="7">
    <source>
        <dbReference type="ARBA" id="ARBA00022840"/>
    </source>
</evidence>
<dbReference type="PROSITE" id="PS50110">
    <property type="entry name" value="RESPONSE_REGULATORY"/>
    <property type="match status" value="1"/>
</dbReference>
<dbReference type="GO" id="GO:0005524">
    <property type="term" value="F:ATP binding"/>
    <property type="evidence" value="ECO:0007669"/>
    <property type="project" value="UniProtKB-KW"/>
</dbReference>
<name>A0A363NR26_9SPHI</name>
<dbReference type="PROSITE" id="PS50109">
    <property type="entry name" value="HIS_KIN"/>
    <property type="match status" value="1"/>
</dbReference>
<keyword evidence="13" id="KW-1185">Reference proteome</keyword>
<dbReference type="OrthoDB" id="9781208at2"/>
<dbReference type="InterPro" id="IPR036890">
    <property type="entry name" value="HATPase_C_sf"/>
</dbReference>
<dbReference type="Pfam" id="PF02518">
    <property type="entry name" value="HATPase_c"/>
    <property type="match status" value="1"/>
</dbReference>
<dbReference type="SMART" id="SM00448">
    <property type="entry name" value="REC"/>
    <property type="match status" value="1"/>
</dbReference>
<dbReference type="InterPro" id="IPR036097">
    <property type="entry name" value="HisK_dim/P_sf"/>
</dbReference>
<dbReference type="PANTHER" id="PTHR42878:SF7">
    <property type="entry name" value="SENSOR HISTIDINE KINASE GLRK"/>
    <property type="match status" value="1"/>
</dbReference>
<dbReference type="GO" id="GO:0000156">
    <property type="term" value="F:phosphorelay response regulator activity"/>
    <property type="evidence" value="ECO:0007669"/>
    <property type="project" value="TreeGrafter"/>
</dbReference>
<evidence type="ECO:0000256" key="5">
    <source>
        <dbReference type="ARBA" id="ARBA00022741"/>
    </source>
</evidence>
<dbReference type="GO" id="GO:0007234">
    <property type="term" value="P:osmosensory signaling via phosphorelay pathway"/>
    <property type="evidence" value="ECO:0007669"/>
    <property type="project" value="TreeGrafter"/>
</dbReference>
<dbReference type="Pfam" id="PF00512">
    <property type="entry name" value="HisKA"/>
    <property type="match status" value="1"/>
</dbReference>
<dbReference type="InterPro" id="IPR003594">
    <property type="entry name" value="HATPase_dom"/>
</dbReference>
<dbReference type="Pfam" id="PF00072">
    <property type="entry name" value="Response_reg"/>
    <property type="match status" value="1"/>
</dbReference>
<reference evidence="12 13" key="1">
    <citation type="submission" date="2018-04" db="EMBL/GenBank/DDBJ databases">
        <title>Sphingobacterium sp. M46 Genome.</title>
        <authorList>
            <person name="Cheng J."/>
            <person name="Li Y."/>
        </authorList>
    </citation>
    <scope>NUCLEOTIDE SEQUENCE [LARGE SCALE GENOMIC DNA]</scope>
    <source>
        <strain evidence="12 13">M46</strain>
    </source>
</reference>
<dbReference type="InterPro" id="IPR003661">
    <property type="entry name" value="HisK_dim/P_dom"/>
</dbReference>
<dbReference type="InterPro" id="IPR005467">
    <property type="entry name" value="His_kinase_dom"/>
</dbReference>
<dbReference type="CDD" id="cd00082">
    <property type="entry name" value="HisKA"/>
    <property type="match status" value="1"/>
</dbReference>
<keyword evidence="3 9" id="KW-0597">Phosphoprotein</keyword>
<feature type="domain" description="Histidine kinase" evidence="10">
    <location>
        <begin position="150"/>
        <end position="361"/>
    </location>
</feature>
<evidence type="ECO:0000256" key="8">
    <source>
        <dbReference type="ARBA" id="ARBA00023012"/>
    </source>
</evidence>
<keyword evidence="7" id="KW-0067">ATP-binding</keyword>
<dbReference type="InterPro" id="IPR011006">
    <property type="entry name" value="CheY-like_superfamily"/>
</dbReference>
<dbReference type="AlphaFoldDB" id="A0A363NR26"/>
<keyword evidence="4" id="KW-0808">Transferase</keyword>
<dbReference type="SMART" id="SM00388">
    <property type="entry name" value="HisKA"/>
    <property type="match status" value="1"/>
</dbReference>
<evidence type="ECO:0000256" key="9">
    <source>
        <dbReference type="PROSITE-ProRule" id="PRU00169"/>
    </source>
</evidence>
<dbReference type="GO" id="GO:0000155">
    <property type="term" value="F:phosphorelay sensor kinase activity"/>
    <property type="evidence" value="ECO:0007669"/>
    <property type="project" value="InterPro"/>
</dbReference>
<accession>A0A363NR26</accession>
<dbReference type="Proteomes" id="UP000250831">
    <property type="component" value="Unassembled WGS sequence"/>
</dbReference>
<dbReference type="InterPro" id="IPR001789">
    <property type="entry name" value="Sig_transdc_resp-reg_receiver"/>
</dbReference>
<dbReference type="Gene3D" id="1.10.287.130">
    <property type="match status" value="1"/>
</dbReference>
<dbReference type="EC" id="2.7.13.3" evidence="2"/>
<evidence type="ECO:0000256" key="1">
    <source>
        <dbReference type="ARBA" id="ARBA00000085"/>
    </source>
</evidence>
<keyword evidence="5" id="KW-0547">Nucleotide-binding</keyword>
<evidence type="ECO:0000259" key="11">
    <source>
        <dbReference type="PROSITE" id="PS50110"/>
    </source>
</evidence>
<dbReference type="SUPFAM" id="SSF47384">
    <property type="entry name" value="Homodimeric domain of signal transducing histidine kinase"/>
    <property type="match status" value="1"/>
</dbReference>
<dbReference type="InterPro" id="IPR050351">
    <property type="entry name" value="BphY/WalK/GraS-like"/>
</dbReference>
<dbReference type="CDD" id="cd17569">
    <property type="entry name" value="REC_HupR-like"/>
    <property type="match status" value="1"/>
</dbReference>
<evidence type="ECO:0000259" key="10">
    <source>
        <dbReference type="PROSITE" id="PS50109"/>
    </source>
</evidence>
<dbReference type="PANTHER" id="PTHR42878">
    <property type="entry name" value="TWO-COMPONENT HISTIDINE KINASE"/>
    <property type="match status" value="1"/>
</dbReference>
<dbReference type="InterPro" id="IPR004358">
    <property type="entry name" value="Sig_transdc_His_kin-like_C"/>
</dbReference>
<dbReference type="SUPFAM" id="SSF55874">
    <property type="entry name" value="ATPase domain of HSP90 chaperone/DNA topoisomerase II/histidine kinase"/>
    <property type="match status" value="1"/>
</dbReference>
<dbReference type="Gene3D" id="3.30.565.10">
    <property type="entry name" value="Histidine kinase-like ATPase, C-terminal domain"/>
    <property type="match status" value="1"/>
</dbReference>
<feature type="modified residue" description="4-aspartylphosphate" evidence="9">
    <location>
        <position position="55"/>
    </location>
</feature>
<dbReference type="GO" id="GO:0030295">
    <property type="term" value="F:protein kinase activator activity"/>
    <property type="evidence" value="ECO:0007669"/>
    <property type="project" value="TreeGrafter"/>
</dbReference>
<comment type="caution">
    <text evidence="12">The sequence shown here is derived from an EMBL/GenBank/DDBJ whole genome shotgun (WGS) entry which is preliminary data.</text>
</comment>
<evidence type="ECO:0000256" key="2">
    <source>
        <dbReference type="ARBA" id="ARBA00012438"/>
    </source>
</evidence>
<evidence type="ECO:0000313" key="12">
    <source>
        <dbReference type="EMBL" id="PUV23187.1"/>
    </source>
</evidence>
<protein>
    <recommendedName>
        <fullName evidence="2">histidine kinase</fullName>
        <ecNumber evidence="2">2.7.13.3</ecNumber>
    </recommendedName>
</protein>
<dbReference type="SUPFAM" id="SSF52172">
    <property type="entry name" value="CheY-like"/>
    <property type="match status" value="1"/>
</dbReference>
<evidence type="ECO:0000313" key="13">
    <source>
        <dbReference type="Proteomes" id="UP000250831"/>
    </source>
</evidence>
<organism evidence="12 13">
    <name type="scientific">Sphingobacterium athyrii</name>
    <dbReference type="NCBI Taxonomy" id="2152717"/>
    <lineage>
        <taxon>Bacteria</taxon>
        <taxon>Pseudomonadati</taxon>
        <taxon>Bacteroidota</taxon>
        <taxon>Sphingobacteriia</taxon>
        <taxon>Sphingobacteriales</taxon>
        <taxon>Sphingobacteriaceae</taxon>
        <taxon>Sphingobacterium</taxon>
    </lineage>
</organism>
<dbReference type="SMART" id="SM00387">
    <property type="entry name" value="HATPase_c"/>
    <property type="match status" value="1"/>
</dbReference>
<dbReference type="Gene3D" id="3.40.50.2300">
    <property type="match status" value="1"/>
</dbReference>
<dbReference type="EMBL" id="QCXX01000005">
    <property type="protein sequence ID" value="PUV23187.1"/>
    <property type="molecule type" value="Genomic_DNA"/>
</dbReference>
<gene>
    <name evidence="12" type="ORF">DCO56_19750</name>
</gene>
<evidence type="ECO:0000256" key="4">
    <source>
        <dbReference type="ARBA" id="ARBA00022679"/>
    </source>
</evidence>
<evidence type="ECO:0000256" key="6">
    <source>
        <dbReference type="ARBA" id="ARBA00022777"/>
    </source>
</evidence>
<proteinExistence type="predicted"/>
<feature type="domain" description="Response regulatory" evidence="11">
    <location>
        <begin position="6"/>
        <end position="121"/>
    </location>
</feature>